<sequence>MADFLESEAEESELESEDDEQPAERKKPKRKAAVQSDDEDDEEEDDEERLREELKDLIDDAPIEESGSDGEDSDASAGPKKRKKSDDELDDRLEDEDYDLIEENLGVKVARNKFKRLRRLEDDDSDNEGADDPELEREVIAEKLFVGGSDEEDENRSESAAPREVEYDDENEDLESDADDFIVDDDGRPIAERKKKRKPIFTDASLQEGQDIFGVDFDYDEFEKYGEEDYEDEEDEDLDEYIEDEEEEGLVGERRRTKKGKAKRPSKKSIFEIYEPSELKRSHFTDLDNEIRKTDVPERMQIREVPITPVEEGSTELEDEAEWIYKQAFLKPPVSKADPQEARERSRRGSSTVTKIRQALDFMRNQTLEVPFIAFYRKEYVQPELSINDLWKVYKYDAKWCQLKQRKENLLKLLENMREYQLDKVMVNPDAPIPENMRLIRDEDIERLKNVQTPEELRDVHTHFLLYYSNDLPEMQKVQRTKEKKRELEEKKRLAREEAEKNGEDPEEAAAAVEAAEPEEEEPTEVKSAVRSGTYELCRKAGIEPLVKKFGLTPEQFAENVRDNYQRHEVEQQPVAPLEAAAEYAVAIGSATEVLHRAVYMCGVQLAREPLLRGTLRDALRERATISVKPTTRGTKEIDENHACYGMKYLKKKPVRDLTGDQYLKLTMAAEDKLLEITISEQIEGNTSPSYLEELKQLYQKDEFAASVQAWNELRAEAVTIALTKIVMPELLRELRAVLLQESKEYVLKCCRRRLYDWLKVAPYESRVSDDDDEDWDTSNGLRVLSIAYVPDRQHSAFACIVAAAGEVVDHLRLPHLLYRRNAWDALERQNKEADMTALRRFILRKKPHVIVIGGESREALNVKADVADCVQQLVEDEQFPRIPVEIADNHISKIYSNSIRGRNDFREYPDTLRQAICQARILQDPLMEISQLCGPDEEILCLRYHPLQDQIAKEDLLEGIELEFVNRINEVGVDVNEAILTGRGTELLQFVCGLGPRKAQALIKLFKQTNQKLENRTQLVTVCHMGPKVFINCSGFIKIDTSSLGDSTEAYIEVLDGSRVHPETYEWARKMAVDALEYEDEDANPAGALEEILEAPERLKDLDLDAFAEELERQGFGNKSITLYDIRAELNSRYKDLRVPYRSATPEELFDILTKESPETFYIGKMVLASVVGITHRKPQREMLDQANPVRNDETGLWECPFCHKNDFPELSEVWNHFDAGACPGQATGVRIRLDNGLSGYIHIKNLSDRHVADPTERVRIGQTVHCRILKIDVERFSVDCSSKSSDLLDKNSEWRPPKDPYYDQESEDKDIRKDKEAKQTKERMQYVKRVIVHPAFHNISFAEAEKLMDKMAQGEVIVRPSSKGSDHLTVTWKVADGIYQHIDVREEGKENAFSLGRSLWIQGSEFEDLDEIIARHVTPMAGHARDLLSYKYYKPLGGMRDKAEELLKEEKAKNPNKIHYVISAAKNYPGRFMLSYLPRSRCTHEYVSVTPDGYKFRQRMFDSLPGLLKWFKEHFRDPPPSGTPAQRTPALRTPHGGMSSVYHTPAAHTPAFHTPAHTPGPAYINTPYTPSAQTPYMTPFATTPRQPEFLTPGIPRHKQTHISHHMQHSYTEPADWQKAAEDWVRHRSARDTPATPRSTDSVSTPRHSSRTPRSEARSTPRHDVRSTPRHDVRSTPHGSTPGGRSSRAHSVRSTPHTNTSPRSMSLGDATPLYDEN</sequence>
<evidence type="ECO:0000313" key="2">
    <source>
        <dbReference type="Proteomes" id="UP000824533"/>
    </source>
</evidence>
<organism evidence="1 2">
    <name type="scientific">Dendrolimus kikuchii</name>
    <dbReference type="NCBI Taxonomy" id="765133"/>
    <lineage>
        <taxon>Eukaryota</taxon>
        <taxon>Metazoa</taxon>
        <taxon>Ecdysozoa</taxon>
        <taxon>Arthropoda</taxon>
        <taxon>Hexapoda</taxon>
        <taxon>Insecta</taxon>
        <taxon>Pterygota</taxon>
        <taxon>Neoptera</taxon>
        <taxon>Endopterygota</taxon>
        <taxon>Lepidoptera</taxon>
        <taxon>Glossata</taxon>
        <taxon>Ditrysia</taxon>
        <taxon>Bombycoidea</taxon>
        <taxon>Lasiocampidae</taxon>
        <taxon>Dendrolimus</taxon>
    </lineage>
</organism>
<protein>
    <submittedName>
        <fullName evidence="1">Uncharacterized protein</fullName>
    </submittedName>
</protein>
<proteinExistence type="predicted"/>
<evidence type="ECO:0000313" key="1">
    <source>
        <dbReference type="EMBL" id="KAJ0176490.1"/>
    </source>
</evidence>
<reference evidence="1 2" key="1">
    <citation type="journal article" date="2021" name="Front. Genet.">
        <title>Chromosome-Level Genome Assembly Reveals Significant Gene Expansion in the Toll and IMD Signaling Pathways of Dendrolimus kikuchii.</title>
        <authorList>
            <person name="Zhou J."/>
            <person name="Wu P."/>
            <person name="Xiong Z."/>
            <person name="Liu N."/>
            <person name="Zhao N."/>
            <person name="Ji M."/>
            <person name="Qiu Y."/>
            <person name="Yang B."/>
        </authorList>
    </citation>
    <scope>NUCLEOTIDE SEQUENCE [LARGE SCALE GENOMIC DNA]</scope>
    <source>
        <strain evidence="1">Ann1</strain>
    </source>
</reference>
<dbReference type="Proteomes" id="UP000824533">
    <property type="component" value="Linkage Group LG13"/>
</dbReference>
<comment type="caution">
    <text evidence="1">The sequence shown here is derived from an EMBL/GenBank/DDBJ whole genome shotgun (WGS) entry which is preliminary data.</text>
</comment>
<gene>
    <name evidence="1" type="ORF">K1T71_007669</name>
</gene>
<dbReference type="EMBL" id="CM034399">
    <property type="protein sequence ID" value="KAJ0176490.1"/>
    <property type="molecule type" value="Genomic_DNA"/>
</dbReference>
<keyword evidence="2" id="KW-1185">Reference proteome</keyword>
<name>A0ACC1CXX6_9NEOP</name>
<accession>A0ACC1CXX6</accession>